<keyword evidence="10" id="KW-1185">Reference proteome</keyword>
<keyword evidence="3" id="KW-0547">Nucleotide-binding</keyword>
<comment type="similarity">
    <text evidence="2">Belongs to the rad17/RAD24 family.</text>
</comment>
<dbReference type="GO" id="GO:0033314">
    <property type="term" value="P:mitotic DNA replication checkpoint signaling"/>
    <property type="evidence" value="ECO:0007669"/>
    <property type="project" value="TreeGrafter"/>
</dbReference>
<dbReference type="SUPFAM" id="SSF52540">
    <property type="entry name" value="P-loop containing nucleoside triphosphate hydrolases"/>
    <property type="match status" value="1"/>
</dbReference>
<dbReference type="InterPro" id="IPR004582">
    <property type="entry name" value="Checkpoint_prot_Rad17_Rad24"/>
</dbReference>
<keyword evidence="7" id="KW-0131">Cell cycle</keyword>
<name>A0AAV0XJE3_9HEMI</name>
<organism evidence="9 10">
    <name type="scientific">Macrosiphum euphorbiae</name>
    <name type="common">potato aphid</name>
    <dbReference type="NCBI Taxonomy" id="13131"/>
    <lineage>
        <taxon>Eukaryota</taxon>
        <taxon>Metazoa</taxon>
        <taxon>Ecdysozoa</taxon>
        <taxon>Arthropoda</taxon>
        <taxon>Hexapoda</taxon>
        <taxon>Insecta</taxon>
        <taxon>Pterygota</taxon>
        <taxon>Neoptera</taxon>
        <taxon>Paraneoptera</taxon>
        <taxon>Hemiptera</taxon>
        <taxon>Sternorrhyncha</taxon>
        <taxon>Aphidomorpha</taxon>
        <taxon>Aphidoidea</taxon>
        <taxon>Aphididae</taxon>
        <taxon>Macrosiphini</taxon>
        <taxon>Macrosiphum</taxon>
    </lineage>
</organism>
<evidence type="ECO:0000256" key="6">
    <source>
        <dbReference type="ARBA" id="ARBA00023242"/>
    </source>
</evidence>
<evidence type="ECO:0000256" key="1">
    <source>
        <dbReference type="ARBA" id="ARBA00004123"/>
    </source>
</evidence>
<evidence type="ECO:0000256" key="7">
    <source>
        <dbReference type="ARBA" id="ARBA00023306"/>
    </source>
</evidence>
<sequence>MSPEKKAWIKPSFEEIPSTIKSLKHTSRKRPHTHTTSENKNSDWCNIYTPQSVSKLAVHNGKIKEVKHWFESLNNNSLIKSKILLVTGPTGCAKATTVKLIAKQCDFICLEWVTPMTIEPIYDQCTDGYCYQNVQDKFQDFIWGATRYRSLKCGVSNGQFLLIKDIPNIFLDKPDEFHDIMMRFNTPSQFPIVFIINNEKIIRDLFSTEISEKLKVQQIKFNPITRKSVLSVLEQIVKSEQQKNKLLRIPNSSEFNAIYDETNGDLRASIINLSFTCMNVQNKISKSYSTASLDLNLDLFHSIGRVIYPKREIINSSLQFKFTHNPDKLVENIAMQPTTVLGYLQENYLTRFSSLTDICKGADAISAADVMLSSNFMFGVSIYDISLSSLSVAARGLMLANEKPVKAFRPIVKPKHFQYTNDIQMYKDVKGWFDNVHESPKDILLDIIPFVNELGTDRQKNVAKELWSFKKK</sequence>
<evidence type="ECO:0000313" key="9">
    <source>
        <dbReference type="EMBL" id="CAI6367809.1"/>
    </source>
</evidence>
<dbReference type="PANTHER" id="PTHR12172">
    <property type="entry name" value="CELL CYCLE CHECKPOINT PROTEIN RAD17"/>
    <property type="match status" value="1"/>
</dbReference>
<dbReference type="EMBL" id="CARXXK010000005">
    <property type="protein sequence ID" value="CAI6367809.1"/>
    <property type="molecule type" value="Genomic_DNA"/>
</dbReference>
<proteinExistence type="inferred from homology"/>
<comment type="subcellular location">
    <subcellularLocation>
        <location evidence="1">Nucleus</location>
    </subcellularLocation>
</comment>
<evidence type="ECO:0000256" key="8">
    <source>
        <dbReference type="SAM" id="MobiDB-lite"/>
    </source>
</evidence>
<dbReference type="PANTHER" id="PTHR12172:SF0">
    <property type="entry name" value="CELL CYCLE CHECKPOINT PROTEIN RAD17"/>
    <property type="match status" value="1"/>
</dbReference>
<dbReference type="Proteomes" id="UP001160148">
    <property type="component" value="Unassembled WGS sequence"/>
</dbReference>
<feature type="region of interest" description="Disordered" evidence="8">
    <location>
        <begin position="20"/>
        <end position="39"/>
    </location>
</feature>
<dbReference type="GO" id="GO:0005524">
    <property type="term" value="F:ATP binding"/>
    <property type="evidence" value="ECO:0007669"/>
    <property type="project" value="UniProtKB-KW"/>
</dbReference>
<dbReference type="AlphaFoldDB" id="A0AAV0XJE3"/>
<evidence type="ECO:0000256" key="2">
    <source>
        <dbReference type="ARBA" id="ARBA00006168"/>
    </source>
</evidence>
<keyword evidence="4" id="KW-0227">DNA damage</keyword>
<dbReference type="GO" id="GO:0005634">
    <property type="term" value="C:nucleus"/>
    <property type="evidence" value="ECO:0007669"/>
    <property type="project" value="UniProtKB-SubCell"/>
</dbReference>
<protein>
    <recommendedName>
        <fullName evidence="11">Cell cycle checkpoint protein RAD17</fullName>
    </recommendedName>
</protein>
<dbReference type="GO" id="GO:0006281">
    <property type="term" value="P:DNA repair"/>
    <property type="evidence" value="ECO:0007669"/>
    <property type="project" value="InterPro"/>
</dbReference>
<dbReference type="GO" id="GO:0003682">
    <property type="term" value="F:chromatin binding"/>
    <property type="evidence" value="ECO:0007669"/>
    <property type="project" value="TreeGrafter"/>
</dbReference>
<dbReference type="InterPro" id="IPR027417">
    <property type="entry name" value="P-loop_NTPase"/>
</dbReference>
<reference evidence="9 10" key="1">
    <citation type="submission" date="2023-01" db="EMBL/GenBank/DDBJ databases">
        <authorList>
            <person name="Whitehead M."/>
        </authorList>
    </citation>
    <scope>NUCLEOTIDE SEQUENCE [LARGE SCALE GENOMIC DNA]</scope>
</reference>
<dbReference type="Pfam" id="PF03215">
    <property type="entry name" value="Rad17"/>
    <property type="match status" value="1"/>
</dbReference>
<evidence type="ECO:0000256" key="5">
    <source>
        <dbReference type="ARBA" id="ARBA00022840"/>
    </source>
</evidence>
<comment type="caution">
    <text evidence="9">The sequence shown here is derived from an EMBL/GenBank/DDBJ whole genome shotgun (WGS) entry which is preliminary data.</text>
</comment>
<accession>A0AAV0XJE3</accession>
<evidence type="ECO:0008006" key="11">
    <source>
        <dbReference type="Google" id="ProtNLM"/>
    </source>
</evidence>
<evidence type="ECO:0000313" key="10">
    <source>
        <dbReference type="Proteomes" id="UP001160148"/>
    </source>
</evidence>
<gene>
    <name evidence="9" type="ORF">MEUPH1_LOCUS22239</name>
</gene>
<keyword evidence="5" id="KW-0067">ATP-binding</keyword>
<evidence type="ECO:0000256" key="4">
    <source>
        <dbReference type="ARBA" id="ARBA00022763"/>
    </source>
</evidence>
<keyword evidence="6" id="KW-0539">Nucleus</keyword>
<dbReference type="Gene3D" id="3.40.50.300">
    <property type="entry name" value="P-loop containing nucleotide triphosphate hydrolases"/>
    <property type="match status" value="1"/>
</dbReference>
<evidence type="ECO:0000256" key="3">
    <source>
        <dbReference type="ARBA" id="ARBA00022741"/>
    </source>
</evidence>
<dbReference type="GO" id="GO:0000077">
    <property type="term" value="P:DNA damage checkpoint signaling"/>
    <property type="evidence" value="ECO:0007669"/>
    <property type="project" value="TreeGrafter"/>
</dbReference>
<dbReference type="GO" id="GO:0003689">
    <property type="term" value="F:DNA clamp loader activity"/>
    <property type="evidence" value="ECO:0007669"/>
    <property type="project" value="TreeGrafter"/>
</dbReference>
<feature type="compositionally biased region" description="Basic residues" evidence="8">
    <location>
        <begin position="22"/>
        <end position="33"/>
    </location>
</feature>